<dbReference type="Proteomes" id="UP000593972">
    <property type="component" value="Plasmid pLPCN-1"/>
</dbReference>
<sequence>MTNDYDPFLINRRRRRTPETWRKTGHALCQIFFSFFTPCLDWFPRLTEVFDVDVGSIKAGAITASSAESFFDEKTFQNRAKFLAVAKKFAILKLRKRRSAKR</sequence>
<geneLocation type="plasmid" evidence="1 2">
    <name>pLPCN-1</name>
</geneLocation>
<evidence type="ECO:0000313" key="1">
    <source>
        <dbReference type="EMBL" id="QOP57112.1"/>
    </source>
</evidence>
<dbReference type="EMBL" id="CP050501">
    <property type="protein sequence ID" value="QOP57112.1"/>
    <property type="molecule type" value="Genomic_DNA"/>
</dbReference>
<dbReference type="AlphaFoldDB" id="A0ABD7BY18"/>
<evidence type="ECO:0000313" key="2">
    <source>
        <dbReference type="Proteomes" id="UP000593972"/>
    </source>
</evidence>
<protein>
    <recommendedName>
        <fullName evidence="3">Transposase</fullName>
    </recommendedName>
</protein>
<organism evidence="1 2">
    <name type="scientific">Lacticaseibacillus paracasei</name>
    <name type="common">Lactobacillus paracasei</name>
    <dbReference type="NCBI Taxonomy" id="1597"/>
    <lineage>
        <taxon>Bacteria</taxon>
        <taxon>Bacillati</taxon>
        <taxon>Bacillota</taxon>
        <taxon>Bacilli</taxon>
        <taxon>Lactobacillales</taxon>
        <taxon>Lactobacillaceae</taxon>
        <taxon>Lacticaseibacillus</taxon>
    </lineage>
</organism>
<accession>A0ABD7BY18</accession>
<proteinExistence type="predicted"/>
<evidence type="ECO:0008006" key="3">
    <source>
        <dbReference type="Google" id="ProtNLM"/>
    </source>
</evidence>
<keyword evidence="1" id="KW-0614">Plasmid</keyword>
<dbReference type="RefSeq" id="WP_193137537.1">
    <property type="nucleotide sequence ID" value="NZ_CP050501.1"/>
</dbReference>
<reference evidence="1 2" key="1">
    <citation type="submission" date="2020-03" db="EMBL/GenBank/DDBJ databases">
        <title>Complete genome sequence of Lactobacillus paracasei strain NFFJ04, isolated from animal feed.</title>
        <authorList>
            <person name="Jung J.Y."/>
        </authorList>
    </citation>
    <scope>NUCLEOTIDE SEQUENCE [LARGE SCALE GENOMIC DNA]</scope>
    <source>
        <strain evidence="1 2">NFFJ04</strain>
        <plasmid evidence="1 2">pLPCN-1</plasmid>
    </source>
</reference>
<name>A0ABD7BY18_LACPA</name>
<gene>
    <name evidence="1" type="ORF">HCJ88_15095</name>
</gene>